<dbReference type="GO" id="GO:0009536">
    <property type="term" value="C:plastid"/>
    <property type="evidence" value="ECO:0007669"/>
    <property type="project" value="UniProtKB-SubCell"/>
</dbReference>
<evidence type="ECO:0000256" key="2">
    <source>
        <dbReference type="ARBA" id="ARBA00006204"/>
    </source>
</evidence>
<organism evidence="18 19">
    <name type="scientific">Apostasia shenzhenica</name>
    <dbReference type="NCBI Taxonomy" id="1088818"/>
    <lineage>
        <taxon>Eukaryota</taxon>
        <taxon>Viridiplantae</taxon>
        <taxon>Streptophyta</taxon>
        <taxon>Embryophyta</taxon>
        <taxon>Tracheophyta</taxon>
        <taxon>Spermatophyta</taxon>
        <taxon>Magnoliopsida</taxon>
        <taxon>Liliopsida</taxon>
        <taxon>Asparagales</taxon>
        <taxon>Orchidaceae</taxon>
        <taxon>Apostasioideae</taxon>
        <taxon>Apostasia</taxon>
    </lineage>
</organism>
<dbReference type="OrthoDB" id="429744at2759"/>
<keyword evidence="14" id="KW-0120">Carbon dioxide fixation</keyword>
<gene>
    <name evidence="18" type="ORF">AXF42_Ash004941</name>
</gene>
<evidence type="ECO:0000256" key="4">
    <source>
        <dbReference type="ARBA" id="ARBA00017725"/>
    </source>
</evidence>
<evidence type="ECO:0000256" key="15">
    <source>
        <dbReference type="ARBA" id="ARBA00038303"/>
    </source>
</evidence>
<sequence length="178" mass="19961">MKCFFFYLLRRAIPVRILTVGKKRSQGTQLLVHEYKEKIGHYCSIEDVRISLANTNVITKYVVQVVVLNEHGADIMSNDMADLIGDAGRRGSSRLVFCIGGPYGHGPLLHKRADLTIRLSSMVLNHQIALLVLLEQLYRDGINCVDTDILAAFRVTPQPGVLLEEARAAVAREEYVIR</sequence>
<dbReference type="InterPro" id="IPR029028">
    <property type="entry name" value="Alpha/beta_knot_MTases"/>
</dbReference>
<dbReference type="GO" id="GO:0006364">
    <property type="term" value="P:rRNA processing"/>
    <property type="evidence" value="ECO:0007669"/>
    <property type="project" value="InterPro"/>
</dbReference>
<evidence type="ECO:0000256" key="13">
    <source>
        <dbReference type="ARBA" id="ARBA00023239"/>
    </source>
</evidence>
<keyword evidence="5" id="KW-0113">Calvin cycle</keyword>
<evidence type="ECO:0000256" key="10">
    <source>
        <dbReference type="ARBA" id="ARBA00023002"/>
    </source>
</evidence>
<evidence type="ECO:0000256" key="5">
    <source>
        <dbReference type="ARBA" id="ARBA00022567"/>
    </source>
</evidence>
<dbReference type="EMBL" id="KZ451906">
    <property type="protein sequence ID" value="PKA63931.1"/>
    <property type="molecule type" value="Genomic_DNA"/>
</dbReference>
<comment type="catalytic activity">
    <reaction evidence="16">
        <text>D-ribulose 1,5-bisphosphate + O2 = 2-phosphoglycolate + (2R)-3-phosphoglycerate + 2 H(+)</text>
        <dbReference type="Rhea" id="RHEA:36631"/>
        <dbReference type="ChEBI" id="CHEBI:15378"/>
        <dbReference type="ChEBI" id="CHEBI:15379"/>
        <dbReference type="ChEBI" id="CHEBI:57870"/>
        <dbReference type="ChEBI" id="CHEBI:58033"/>
        <dbReference type="ChEBI" id="CHEBI:58272"/>
    </reaction>
</comment>
<dbReference type="Gene3D" id="3.40.1280.10">
    <property type="match status" value="1"/>
</dbReference>
<keyword evidence="9" id="KW-0949">S-adenosyl-L-methionine</keyword>
<proteinExistence type="inferred from homology"/>
<dbReference type="STRING" id="1088818.A0A2I0B853"/>
<dbReference type="EC" id="4.1.1.39" evidence="3"/>
<reference evidence="18 19" key="1">
    <citation type="journal article" date="2017" name="Nature">
        <title>The Apostasia genome and the evolution of orchids.</title>
        <authorList>
            <person name="Zhang G.Q."/>
            <person name="Liu K.W."/>
            <person name="Li Z."/>
            <person name="Lohaus R."/>
            <person name="Hsiao Y.Y."/>
            <person name="Niu S.C."/>
            <person name="Wang J.Y."/>
            <person name="Lin Y.C."/>
            <person name="Xu Q."/>
            <person name="Chen L.J."/>
            <person name="Yoshida K."/>
            <person name="Fujiwara S."/>
            <person name="Wang Z.W."/>
            <person name="Zhang Y.Q."/>
            <person name="Mitsuda N."/>
            <person name="Wang M."/>
            <person name="Liu G.H."/>
            <person name="Pecoraro L."/>
            <person name="Huang H.X."/>
            <person name="Xiao X.J."/>
            <person name="Lin M."/>
            <person name="Wu X.Y."/>
            <person name="Wu W.L."/>
            <person name="Chen Y.Y."/>
            <person name="Chang S.B."/>
            <person name="Sakamoto S."/>
            <person name="Ohme-Takagi M."/>
            <person name="Yagi M."/>
            <person name="Zeng S.J."/>
            <person name="Shen C.Y."/>
            <person name="Yeh C.M."/>
            <person name="Luo Y.B."/>
            <person name="Tsai W.C."/>
            <person name="Van de Peer Y."/>
            <person name="Liu Z.J."/>
        </authorList>
    </citation>
    <scope>NUCLEOTIDE SEQUENCE [LARGE SCALE GENOMIC DNA]</scope>
    <source>
        <strain evidence="19">cv. Shenzhen</strain>
        <tissue evidence="18">Stem</tissue>
    </source>
</reference>
<dbReference type="AlphaFoldDB" id="A0A2I0B853"/>
<dbReference type="SUPFAM" id="SSF54966">
    <property type="entry name" value="RuBisCO, large subunit, small (N-terminal) domain"/>
    <property type="match status" value="1"/>
</dbReference>
<dbReference type="InterPro" id="IPR003742">
    <property type="entry name" value="RlmH-like"/>
</dbReference>
<evidence type="ECO:0000256" key="12">
    <source>
        <dbReference type="ARBA" id="ARBA00023238"/>
    </source>
</evidence>
<dbReference type="GO" id="GO:0016984">
    <property type="term" value="F:ribulose-bisphosphate carboxylase activity"/>
    <property type="evidence" value="ECO:0007669"/>
    <property type="project" value="UniProtKB-EC"/>
</dbReference>
<evidence type="ECO:0000256" key="3">
    <source>
        <dbReference type="ARBA" id="ARBA00012287"/>
    </source>
</evidence>
<dbReference type="GO" id="GO:0019253">
    <property type="term" value="P:reductive pentose-phosphate cycle"/>
    <property type="evidence" value="ECO:0007669"/>
    <property type="project" value="UniProtKB-KW"/>
</dbReference>
<dbReference type="CDD" id="cd18081">
    <property type="entry name" value="RlmH-like"/>
    <property type="match status" value="1"/>
</dbReference>
<evidence type="ECO:0000256" key="16">
    <source>
        <dbReference type="ARBA" id="ARBA00048059"/>
    </source>
</evidence>
<dbReference type="Proteomes" id="UP000236161">
    <property type="component" value="Unassembled WGS sequence"/>
</dbReference>
<evidence type="ECO:0000256" key="9">
    <source>
        <dbReference type="ARBA" id="ARBA00022691"/>
    </source>
</evidence>
<evidence type="ECO:0000313" key="18">
    <source>
        <dbReference type="EMBL" id="PKA63931.1"/>
    </source>
</evidence>
<comment type="subcellular location">
    <subcellularLocation>
        <location evidence="1">Plastid</location>
    </subcellularLocation>
</comment>
<dbReference type="GO" id="GO:0004497">
    <property type="term" value="F:monooxygenase activity"/>
    <property type="evidence" value="ECO:0007669"/>
    <property type="project" value="UniProtKB-KW"/>
</dbReference>
<dbReference type="Pfam" id="PF02590">
    <property type="entry name" value="SPOUT_MTase"/>
    <property type="match status" value="1"/>
</dbReference>
<keyword evidence="6 18" id="KW-0489">Methyltransferase</keyword>
<keyword evidence="13" id="KW-0456">Lyase</keyword>
<dbReference type="GO" id="GO:0032259">
    <property type="term" value="P:methylation"/>
    <property type="evidence" value="ECO:0007669"/>
    <property type="project" value="UniProtKB-KW"/>
</dbReference>
<protein>
    <recommendedName>
        <fullName evidence="4">Ribulose bisphosphate carboxylase large chain</fullName>
        <ecNumber evidence="3">4.1.1.39</ecNumber>
    </recommendedName>
</protein>
<evidence type="ECO:0000256" key="11">
    <source>
        <dbReference type="ARBA" id="ARBA00023033"/>
    </source>
</evidence>
<keyword evidence="10" id="KW-0560">Oxidoreductase</keyword>
<dbReference type="GO" id="GO:0009853">
    <property type="term" value="P:photorespiration"/>
    <property type="evidence" value="ECO:0007669"/>
    <property type="project" value="UniProtKB-KW"/>
</dbReference>
<evidence type="ECO:0000256" key="14">
    <source>
        <dbReference type="ARBA" id="ARBA00023300"/>
    </source>
</evidence>
<accession>A0A2I0B853</accession>
<dbReference type="GO" id="GO:0008168">
    <property type="term" value="F:methyltransferase activity"/>
    <property type="evidence" value="ECO:0007669"/>
    <property type="project" value="UniProtKB-KW"/>
</dbReference>
<keyword evidence="7" id="KW-0934">Plastid</keyword>
<evidence type="ECO:0000313" key="19">
    <source>
        <dbReference type="Proteomes" id="UP000236161"/>
    </source>
</evidence>
<evidence type="ECO:0000256" key="8">
    <source>
        <dbReference type="ARBA" id="ARBA00022679"/>
    </source>
</evidence>
<evidence type="ECO:0000256" key="1">
    <source>
        <dbReference type="ARBA" id="ARBA00004474"/>
    </source>
</evidence>
<dbReference type="PANTHER" id="PTHR33603:SF1">
    <property type="entry name" value="RIBOSOMAL RNA LARGE SUBUNIT METHYLTRANSFERASE H"/>
    <property type="match status" value="1"/>
</dbReference>
<dbReference type="PANTHER" id="PTHR33603">
    <property type="entry name" value="METHYLTRANSFERASE"/>
    <property type="match status" value="1"/>
</dbReference>
<keyword evidence="11" id="KW-0503">Monooxygenase</keyword>
<comment type="similarity">
    <text evidence="15">Belongs to the RNA methyltransferase RlmH family.</text>
</comment>
<evidence type="ECO:0000256" key="6">
    <source>
        <dbReference type="ARBA" id="ARBA00022603"/>
    </source>
</evidence>
<comment type="similarity">
    <text evidence="2">Belongs to the RuBisCO large chain family. Type I subfamily.</text>
</comment>
<evidence type="ECO:0000256" key="7">
    <source>
        <dbReference type="ARBA" id="ARBA00022640"/>
    </source>
</evidence>
<evidence type="ECO:0000256" key="17">
    <source>
        <dbReference type="ARBA" id="ARBA00049469"/>
    </source>
</evidence>
<dbReference type="SUPFAM" id="SSF75217">
    <property type="entry name" value="alpha/beta knot"/>
    <property type="match status" value="1"/>
</dbReference>
<keyword evidence="19" id="KW-1185">Reference proteome</keyword>
<keyword evidence="8 18" id="KW-0808">Transferase</keyword>
<dbReference type="InterPro" id="IPR029026">
    <property type="entry name" value="tRNA_m1G_MTases_N"/>
</dbReference>
<comment type="catalytic activity">
    <reaction evidence="17">
        <text>2 (2R)-3-phosphoglycerate + 2 H(+) = D-ribulose 1,5-bisphosphate + CO2 + H2O</text>
        <dbReference type="Rhea" id="RHEA:23124"/>
        <dbReference type="ChEBI" id="CHEBI:15377"/>
        <dbReference type="ChEBI" id="CHEBI:15378"/>
        <dbReference type="ChEBI" id="CHEBI:16526"/>
        <dbReference type="ChEBI" id="CHEBI:57870"/>
        <dbReference type="ChEBI" id="CHEBI:58272"/>
        <dbReference type="EC" id="4.1.1.39"/>
    </reaction>
</comment>
<name>A0A2I0B853_9ASPA</name>
<dbReference type="InterPro" id="IPR036422">
    <property type="entry name" value="RuBisCO_lsu_N_sf"/>
</dbReference>
<keyword evidence="12" id="KW-0601">Photorespiration</keyword>